<protein>
    <submittedName>
        <fullName evidence="6 8">Uncharacterized protein</fullName>
    </submittedName>
</protein>
<dbReference type="PANTHER" id="PTHR12479">
    <property type="entry name" value="LYSOSOMAL-ASSOCIATED TRANSMEMBRANE PROTEIN"/>
    <property type="match status" value="1"/>
</dbReference>
<proteinExistence type="predicted"/>
<dbReference type="OrthoDB" id="5870446at2759"/>
<dbReference type="AlphaFoldDB" id="A0A183CV01"/>
<reference evidence="8" key="1">
    <citation type="submission" date="2016-06" db="UniProtKB">
        <authorList>
            <consortium name="WormBaseParasite"/>
        </authorList>
    </citation>
    <scope>IDENTIFICATION</scope>
</reference>
<evidence type="ECO:0000256" key="2">
    <source>
        <dbReference type="ARBA" id="ARBA00022692"/>
    </source>
</evidence>
<reference evidence="6 7" key="2">
    <citation type="submission" date="2018-11" db="EMBL/GenBank/DDBJ databases">
        <authorList>
            <consortium name="Pathogen Informatics"/>
        </authorList>
    </citation>
    <scope>NUCLEOTIDE SEQUENCE [LARGE SCALE GENOMIC DNA]</scope>
</reference>
<evidence type="ECO:0000256" key="4">
    <source>
        <dbReference type="ARBA" id="ARBA00023136"/>
    </source>
</evidence>
<dbReference type="GO" id="GO:0005765">
    <property type="term" value="C:lysosomal membrane"/>
    <property type="evidence" value="ECO:0007669"/>
    <property type="project" value="TreeGrafter"/>
</dbReference>
<evidence type="ECO:0000256" key="5">
    <source>
        <dbReference type="SAM" id="Phobius"/>
    </source>
</evidence>
<organism evidence="8">
    <name type="scientific">Gongylonema pulchrum</name>
    <dbReference type="NCBI Taxonomy" id="637853"/>
    <lineage>
        <taxon>Eukaryota</taxon>
        <taxon>Metazoa</taxon>
        <taxon>Ecdysozoa</taxon>
        <taxon>Nematoda</taxon>
        <taxon>Chromadorea</taxon>
        <taxon>Rhabditida</taxon>
        <taxon>Spirurina</taxon>
        <taxon>Spiruromorpha</taxon>
        <taxon>Spiruroidea</taxon>
        <taxon>Gongylonematidae</taxon>
        <taxon>Gongylonema</taxon>
    </lineage>
</organism>
<dbReference type="WBParaSite" id="GPUH_0000029101-mRNA-1">
    <property type="protein sequence ID" value="GPUH_0000029101-mRNA-1"/>
    <property type="gene ID" value="GPUH_0000029101"/>
</dbReference>
<dbReference type="GO" id="GO:0012505">
    <property type="term" value="C:endomembrane system"/>
    <property type="evidence" value="ECO:0007669"/>
    <property type="project" value="UniProtKB-SubCell"/>
</dbReference>
<accession>A0A183CV01</accession>
<evidence type="ECO:0000256" key="3">
    <source>
        <dbReference type="ARBA" id="ARBA00022989"/>
    </source>
</evidence>
<feature type="transmembrane region" description="Helical" evidence="5">
    <location>
        <begin position="94"/>
        <end position="116"/>
    </location>
</feature>
<keyword evidence="4 5" id="KW-0472">Membrane</keyword>
<dbReference type="Proteomes" id="UP000271098">
    <property type="component" value="Unassembled WGS sequence"/>
</dbReference>
<gene>
    <name evidence="6" type="ORF">GPUH_LOCUS292</name>
</gene>
<feature type="transmembrane region" description="Helical" evidence="5">
    <location>
        <begin position="128"/>
        <end position="149"/>
    </location>
</feature>
<comment type="subcellular location">
    <subcellularLocation>
        <location evidence="1">Endomembrane system</location>
        <topology evidence="1">Multi-pass membrane protein</topology>
    </subcellularLocation>
</comment>
<sequence>MMNGRVMRAVLVRNQDANGVVNDEVPKSVQFDESSEHYRCLCNCFHIKTGALIVAGAELLMLLIFFINSLLIIAEQDTRFERITGMRDNEVVGPFAASMIGIGLSFLAVILLLIGIIRSIAAFLIPHLIIQIIVMVLLVFALACGFIAFSTNTTVFYRLMNAASFKEHPGAVTVDLDAHTSARFVTVFILYLVCLALQCWFVVIVYNCYRYLEERCRYMHYCLAFSTPMKTLSSR</sequence>
<evidence type="ECO:0000313" key="6">
    <source>
        <dbReference type="EMBL" id="VDK27785.1"/>
    </source>
</evidence>
<evidence type="ECO:0000256" key="1">
    <source>
        <dbReference type="ARBA" id="ARBA00004127"/>
    </source>
</evidence>
<dbReference type="EMBL" id="UYRT01000232">
    <property type="protein sequence ID" value="VDK27785.1"/>
    <property type="molecule type" value="Genomic_DNA"/>
</dbReference>
<feature type="transmembrane region" description="Helical" evidence="5">
    <location>
        <begin position="184"/>
        <end position="209"/>
    </location>
</feature>
<dbReference type="InterPro" id="IPR051115">
    <property type="entry name" value="LAPTM_transporter"/>
</dbReference>
<name>A0A183CV01_9BILA</name>
<keyword evidence="2 5" id="KW-0812">Transmembrane</keyword>
<keyword evidence="7" id="KW-1185">Reference proteome</keyword>
<dbReference type="PANTHER" id="PTHR12479:SF11">
    <property type="entry name" value="PROTEIN CBG14497"/>
    <property type="match status" value="1"/>
</dbReference>
<keyword evidence="3 5" id="KW-1133">Transmembrane helix</keyword>
<evidence type="ECO:0000313" key="8">
    <source>
        <dbReference type="WBParaSite" id="GPUH_0000029101-mRNA-1"/>
    </source>
</evidence>
<feature type="transmembrane region" description="Helical" evidence="5">
    <location>
        <begin position="51"/>
        <end position="74"/>
    </location>
</feature>
<evidence type="ECO:0000313" key="7">
    <source>
        <dbReference type="Proteomes" id="UP000271098"/>
    </source>
</evidence>